<comment type="caution">
    <text evidence="2">The sequence shown here is derived from an EMBL/GenBank/DDBJ whole genome shotgun (WGS) entry which is preliminary data.</text>
</comment>
<proteinExistence type="predicted"/>
<feature type="domain" description="ATPase AAA-type core" evidence="1">
    <location>
        <begin position="42"/>
        <end position="69"/>
    </location>
</feature>
<dbReference type="InterPro" id="IPR003959">
    <property type="entry name" value="ATPase_AAA_core"/>
</dbReference>
<feature type="non-terminal residue" evidence="2">
    <location>
        <position position="175"/>
    </location>
</feature>
<evidence type="ECO:0000313" key="3">
    <source>
        <dbReference type="Proteomes" id="UP000054564"/>
    </source>
</evidence>
<organism evidence="2 3">
    <name type="scientific">Puccinia striiformis f. sp. tritici PST-78</name>
    <dbReference type="NCBI Taxonomy" id="1165861"/>
    <lineage>
        <taxon>Eukaryota</taxon>
        <taxon>Fungi</taxon>
        <taxon>Dikarya</taxon>
        <taxon>Basidiomycota</taxon>
        <taxon>Pucciniomycotina</taxon>
        <taxon>Pucciniomycetes</taxon>
        <taxon>Pucciniales</taxon>
        <taxon>Pucciniaceae</taxon>
        <taxon>Puccinia</taxon>
    </lineage>
</organism>
<name>A0A0L0UKW6_9BASI</name>
<evidence type="ECO:0000259" key="1">
    <source>
        <dbReference type="Pfam" id="PF13304"/>
    </source>
</evidence>
<sequence length="175" mass="20203">MQLLRILIPTFRNLRDLDIAFATHLQPTVGATDAPPKPIRSHVLIGQNGTGKSNLIEALLTIFRDVDLDREAAFDYTLEYSIRGYVVRIEADTSKQKRPYVWVDGKAESQGYLLNNRELLPAHIFAYYSGRNERIEALFHEHQRRFNQRQEITTAEVLSDTYEAPDRMIELEEAL</sequence>
<dbReference type="Proteomes" id="UP000054564">
    <property type="component" value="Unassembled WGS sequence"/>
</dbReference>
<accession>A0A0L0UKW6</accession>
<dbReference type="Pfam" id="PF13304">
    <property type="entry name" value="AAA_21"/>
    <property type="match status" value="1"/>
</dbReference>
<protein>
    <recommendedName>
        <fullName evidence="1">ATPase AAA-type core domain-containing protein</fullName>
    </recommendedName>
</protein>
<dbReference type="SUPFAM" id="SSF52540">
    <property type="entry name" value="P-loop containing nucleoside triphosphate hydrolases"/>
    <property type="match status" value="1"/>
</dbReference>
<dbReference type="InterPro" id="IPR027417">
    <property type="entry name" value="P-loop_NTPase"/>
</dbReference>
<dbReference type="AlphaFoldDB" id="A0A0L0UKW6"/>
<reference evidence="3" key="1">
    <citation type="submission" date="2014-03" db="EMBL/GenBank/DDBJ databases">
        <title>The Genome Sequence of Puccinia striiformis f. sp. tritici PST-78.</title>
        <authorList>
            <consortium name="The Broad Institute Genome Sequencing Platform"/>
            <person name="Cuomo C."/>
            <person name="Hulbert S."/>
            <person name="Chen X."/>
            <person name="Walker B."/>
            <person name="Young S.K."/>
            <person name="Zeng Q."/>
            <person name="Gargeya S."/>
            <person name="Fitzgerald M."/>
            <person name="Haas B."/>
            <person name="Abouelleil A."/>
            <person name="Alvarado L."/>
            <person name="Arachchi H.M."/>
            <person name="Berlin A.M."/>
            <person name="Chapman S.B."/>
            <person name="Goldberg J."/>
            <person name="Griggs A."/>
            <person name="Gujja S."/>
            <person name="Hansen M."/>
            <person name="Howarth C."/>
            <person name="Imamovic A."/>
            <person name="Larimer J."/>
            <person name="McCowan C."/>
            <person name="Montmayeur A."/>
            <person name="Murphy C."/>
            <person name="Neiman D."/>
            <person name="Pearson M."/>
            <person name="Priest M."/>
            <person name="Roberts A."/>
            <person name="Saif S."/>
            <person name="Shea T."/>
            <person name="Sisk P."/>
            <person name="Sykes S."/>
            <person name="Wortman J."/>
            <person name="Nusbaum C."/>
            <person name="Birren B."/>
        </authorList>
    </citation>
    <scope>NUCLEOTIDE SEQUENCE [LARGE SCALE GENOMIC DNA]</scope>
    <source>
        <strain evidence="3">race PST-78</strain>
    </source>
</reference>
<keyword evidence="3" id="KW-1185">Reference proteome</keyword>
<dbReference type="Gene3D" id="3.40.50.300">
    <property type="entry name" value="P-loop containing nucleotide triphosphate hydrolases"/>
    <property type="match status" value="1"/>
</dbReference>
<dbReference type="EMBL" id="AJIL01004552">
    <property type="protein sequence ID" value="KNE87663.1"/>
    <property type="molecule type" value="Genomic_DNA"/>
</dbReference>
<evidence type="ECO:0000313" key="2">
    <source>
        <dbReference type="EMBL" id="KNE87663.1"/>
    </source>
</evidence>
<gene>
    <name evidence="2" type="ORF">PSTG_18946</name>
</gene>